<dbReference type="FunCoup" id="A0A7G1GAN8">
    <property type="interactions" value="103"/>
</dbReference>
<feature type="domain" description="Peptidase family U32 C-terminal" evidence="4">
    <location>
        <begin position="319"/>
        <end position="399"/>
    </location>
</feature>
<dbReference type="PANTHER" id="PTHR30217">
    <property type="entry name" value="PEPTIDASE U32 FAMILY"/>
    <property type="match status" value="1"/>
</dbReference>
<dbReference type="PANTHER" id="PTHR30217:SF6">
    <property type="entry name" value="TRNA HYDROXYLATION PROTEIN P"/>
    <property type="match status" value="1"/>
</dbReference>
<dbReference type="Gene3D" id="2.40.30.10">
    <property type="entry name" value="Translation factors"/>
    <property type="match status" value="1"/>
</dbReference>
<name>A0A7G1GAN8_9BACT</name>
<reference evidence="5 6" key="1">
    <citation type="submission" date="2018-06" db="EMBL/GenBank/DDBJ databases">
        <title>Genome sequencing of Oceanotoga sp. sy52.</title>
        <authorList>
            <person name="Mori K."/>
        </authorList>
    </citation>
    <scope>NUCLEOTIDE SEQUENCE [LARGE SCALE GENOMIC DNA]</scope>
    <source>
        <strain evidence="6">sy52</strain>
    </source>
</reference>
<dbReference type="Proteomes" id="UP000516361">
    <property type="component" value="Chromosome"/>
</dbReference>
<proteinExistence type="inferred from homology"/>
<dbReference type="InterPro" id="IPR001539">
    <property type="entry name" value="Peptidase_U32"/>
</dbReference>
<dbReference type="Pfam" id="PF16325">
    <property type="entry name" value="Peptidase_U32_C"/>
    <property type="match status" value="1"/>
</dbReference>
<evidence type="ECO:0000256" key="1">
    <source>
        <dbReference type="ARBA" id="ARBA00022670"/>
    </source>
</evidence>
<dbReference type="PROSITE" id="PS01276">
    <property type="entry name" value="PEPTIDASE_U32"/>
    <property type="match status" value="1"/>
</dbReference>
<dbReference type="Pfam" id="PF01136">
    <property type="entry name" value="Peptidase_U32"/>
    <property type="match status" value="1"/>
</dbReference>
<dbReference type="RefSeq" id="WP_190613693.1">
    <property type="nucleotide sequence ID" value="NZ_AP018712.1"/>
</dbReference>
<keyword evidence="6" id="KW-1185">Reference proteome</keyword>
<organism evidence="5 6">
    <name type="scientific">Tepiditoga spiralis</name>
    <dbReference type="NCBI Taxonomy" id="2108365"/>
    <lineage>
        <taxon>Bacteria</taxon>
        <taxon>Thermotogati</taxon>
        <taxon>Thermotogota</taxon>
        <taxon>Thermotogae</taxon>
        <taxon>Petrotogales</taxon>
        <taxon>Petrotogaceae</taxon>
        <taxon>Tepiditoga</taxon>
    </lineage>
</organism>
<comment type="similarity">
    <text evidence="3">Belongs to the peptidase U32 family.</text>
</comment>
<evidence type="ECO:0000256" key="2">
    <source>
        <dbReference type="ARBA" id="ARBA00022801"/>
    </source>
</evidence>
<accession>A0A7G1GAN8</accession>
<gene>
    <name evidence="5" type="ORF">OSSY52_14030</name>
</gene>
<keyword evidence="2" id="KW-0378">Hydrolase</keyword>
<evidence type="ECO:0000256" key="3">
    <source>
        <dbReference type="ARBA" id="ARBA00038374"/>
    </source>
</evidence>
<dbReference type="InterPro" id="IPR051454">
    <property type="entry name" value="RNA/ubiquinone_mod_enzymes"/>
</dbReference>
<dbReference type="InParanoid" id="A0A7G1GAN8"/>
<evidence type="ECO:0000313" key="5">
    <source>
        <dbReference type="EMBL" id="BBE31262.1"/>
    </source>
</evidence>
<sequence>MKKAELLAPAGNFEKLQTVLNFGADAAYMGGKLFNLRALAGNFDEDELEKAVKYAHSLNKKVYVTLNVIAHNAELELMPEYVKYLEKIGVDGVIVADLGVFELVKEHSNLTINVSTQASNTNWRSVRMWKKLGAKRVILAREVSLKELHEIRNKVPDVELEVFIHGAMCMSISGRCLLSNYLTGRDANRGACAQPCRWKYHLVEETRPGQYFPIQEDEHGTYIMNSKDLCTIEFLDKILDVGLDSLKIEGRMKGIYYAATTVKMYREAIDNYYGGNFKYNKNWLEELGTISHRNYTSGFYFKKPGKEDHNYDTSGYKHTHILVGKVLKKLDNGNYLIEARNKLEVGDTVDLIKKQGENIKIKIPEMINYKTGEIINKANPNMLIEMKFDEELSCFDLMRKKQ</sequence>
<dbReference type="EMBL" id="AP018712">
    <property type="protein sequence ID" value="BBE31262.1"/>
    <property type="molecule type" value="Genomic_DNA"/>
</dbReference>
<dbReference type="GO" id="GO:0008233">
    <property type="term" value="F:peptidase activity"/>
    <property type="evidence" value="ECO:0007669"/>
    <property type="project" value="UniProtKB-KW"/>
</dbReference>
<dbReference type="GO" id="GO:0006508">
    <property type="term" value="P:proteolysis"/>
    <property type="evidence" value="ECO:0007669"/>
    <property type="project" value="UniProtKB-KW"/>
</dbReference>
<dbReference type="AlphaFoldDB" id="A0A7G1GAN8"/>
<dbReference type="KEGG" id="ocy:OSSY52_14030"/>
<evidence type="ECO:0000313" key="6">
    <source>
        <dbReference type="Proteomes" id="UP000516361"/>
    </source>
</evidence>
<protein>
    <submittedName>
        <fullName evidence="5">Protease</fullName>
    </submittedName>
</protein>
<dbReference type="InterPro" id="IPR032525">
    <property type="entry name" value="Peptidase_U32_C"/>
</dbReference>
<keyword evidence="1 5" id="KW-0645">Protease</keyword>
<evidence type="ECO:0000259" key="4">
    <source>
        <dbReference type="Pfam" id="PF16325"/>
    </source>
</evidence>